<dbReference type="HOGENOM" id="CLU_096411_6_0_9"/>
<reference evidence="1 2" key="1">
    <citation type="submission" date="2015-01" db="EMBL/GenBank/DDBJ databases">
        <title>Comparative genomics of the lactic acid bacteria isolated from the honey bee gut.</title>
        <authorList>
            <person name="Ellegaard K.M."/>
            <person name="Tamarit D."/>
            <person name="Javelind E."/>
            <person name="Olofsson T."/>
            <person name="Andersson S.G."/>
            <person name="Vasquez A."/>
        </authorList>
    </citation>
    <scope>NUCLEOTIDE SEQUENCE [LARGE SCALE GENOMIC DNA]</scope>
    <source>
        <strain evidence="1 2">Bin4</strain>
        <plasmid evidence="1">pBin4p2</plasmid>
    </source>
</reference>
<protein>
    <submittedName>
        <fullName evidence="1">Mobilization protein</fullName>
    </submittedName>
</protein>
<dbReference type="Pfam" id="PF21983">
    <property type="entry name" value="NikA-like"/>
    <property type="match status" value="1"/>
</dbReference>
<geneLocation type="plasmid" evidence="1">
    <name>pBin4p2</name>
</geneLocation>
<dbReference type="Proteomes" id="UP000033558">
    <property type="component" value="Plasmid pBin4p2"/>
</dbReference>
<proteinExistence type="predicted"/>
<accession>A0A0F4LL71</accession>
<sequence>MNKKRAQVNIRLTSEELQKVQQSAAACNLSVGKYAKQVLLKSKLIQPKFSPETQQKLVRQLSGIANNLNQLTRLANSQTDYFPAHNTSDLQQLTQEVTQLWQQLVK</sequence>
<name>A0A0F4LL71_9LACO</name>
<gene>
    <name evidence="1" type="ORF">JG30_16620</name>
</gene>
<comment type="caution">
    <text evidence="1">The sequence shown here is derived from an EMBL/GenBank/DDBJ whole genome shotgun (WGS) entry which is preliminary data.</text>
</comment>
<keyword evidence="2" id="KW-1185">Reference proteome</keyword>
<dbReference type="EMBL" id="JXJQ01000024">
    <property type="protein sequence ID" value="KJY59345.1"/>
    <property type="molecule type" value="Genomic_DNA"/>
</dbReference>
<keyword evidence="1" id="KW-0614">Plasmid</keyword>
<dbReference type="RefSeq" id="WP_046318191.1">
    <property type="nucleotide sequence ID" value="NZ_JBHSZT010000009.1"/>
</dbReference>
<evidence type="ECO:0000313" key="1">
    <source>
        <dbReference type="EMBL" id="KJY59345.1"/>
    </source>
</evidence>
<evidence type="ECO:0000313" key="2">
    <source>
        <dbReference type="Proteomes" id="UP000033558"/>
    </source>
</evidence>
<dbReference type="AlphaFoldDB" id="A0A0F4LL71"/>
<dbReference type="InterPro" id="IPR053842">
    <property type="entry name" value="NikA-like"/>
</dbReference>
<dbReference type="PATRIC" id="fig|1218492.5.peg.106"/>
<organism evidence="1 2">
    <name type="scientific">Bombilactobacillus mellifer</name>
    <dbReference type="NCBI Taxonomy" id="1218492"/>
    <lineage>
        <taxon>Bacteria</taxon>
        <taxon>Bacillati</taxon>
        <taxon>Bacillota</taxon>
        <taxon>Bacilli</taxon>
        <taxon>Lactobacillales</taxon>
        <taxon>Lactobacillaceae</taxon>
        <taxon>Bombilactobacillus</taxon>
    </lineage>
</organism>